<dbReference type="EMBL" id="CP001666">
    <property type="protein sequence ID" value="ADK15941.1"/>
    <property type="molecule type" value="Genomic_DNA"/>
</dbReference>
<sequence length="59" mass="6478">MCIGLYSETKEVDRILTHNGFEVISIICKNGDVPKSFMGIRDDETVSGCARESKCNPIG</sequence>
<dbReference type="AlphaFoldDB" id="D8GP63"/>
<protein>
    <submittedName>
        <fullName evidence="1">Uncharacterized protein</fullName>
    </submittedName>
</protein>
<dbReference type="Proteomes" id="UP000001656">
    <property type="component" value="Chromosome"/>
</dbReference>
<reference evidence="1 2" key="1">
    <citation type="journal article" date="2010" name="Proc. Natl. Acad. Sci. U.S.A.">
        <title>Clostridium ljungdahlii represents a microbial production platform based on syngas.</title>
        <authorList>
            <person name="Kopke M."/>
            <person name="Held C."/>
            <person name="Hujer S."/>
            <person name="Liesegang H."/>
            <person name="Wiezer A."/>
            <person name="Wollherr A."/>
            <person name="Ehrenreich A."/>
            <person name="Liebl W."/>
            <person name="Gottschalk G."/>
            <person name="Durre P."/>
        </authorList>
    </citation>
    <scope>NUCLEOTIDE SEQUENCE [LARGE SCALE GENOMIC DNA]</scope>
    <source>
        <strain evidence="2">ATCC 55383 / DSM 13528 / PETC</strain>
    </source>
</reference>
<dbReference type="STRING" id="748727.CLJU_c28930"/>
<proteinExistence type="predicted"/>
<accession>D8GP63</accession>
<dbReference type="HOGENOM" id="CLU_2952179_0_0_9"/>
<dbReference type="eggNOG" id="COG4887">
    <property type="taxonomic scope" value="Bacteria"/>
</dbReference>
<name>D8GP63_CLOLD</name>
<organism evidence="1 2">
    <name type="scientific">Clostridium ljungdahlii (strain ATCC 55383 / DSM 13528 / PETC)</name>
    <dbReference type="NCBI Taxonomy" id="748727"/>
    <lineage>
        <taxon>Bacteria</taxon>
        <taxon>Bacillati</taxon>
        <taxon>Bacillota</taxon>
        <taxon>Clostridia</taxon>
        <taxon>Eubacteriales</taxon>
        <taxon>Clostridiaceae</taxon>
        <taxon>Clostridium</taxon>
    </lineage>
</organism>
<dbReference type="Pfam" id="PF08901">
    <property type="entry name" value="DUF1847"/>
    <property type="match status" value="1"/>
</dbReference>
<dbReference type="KEGG" id="clj:CLJU_c28930"/>
<gene>
    <name evidence="1" type="ordered locus">CLJU_c28930</name>
</gene>
<dbReference type="InterPro" id="IPR014997">
    <property type="entry name" value="DUF1847"/>
</dbReference>
<evidence type="ECO:0000313" key="2">
    <source>
        <dbReference type="Proteomes" id="UP000001656"/>
    </source>
</evidence>
<evidence type="ECO:0000313" key="1">
    <source>
        <dbReference type="EMBL" id="ADK15941.1"/>
    </source>
</evidence>